<evidence type="ECO:0000256" key="2">
    <source>
        <dbReference type="ARBA" id="ARBA00022676"/>
    </source>
</evidence>
<comment type="caution">
    <text evidence="5">The sequence shown here is derived from an EMBL/GenBank/DDBJ whole genome shotgun (WGS) entry which is preliminary data.</text>
</comment>
<keyword evidence="6" id="KW-1185">Reference proteome</keyword>
<keyword evidence="2" id="KW-0328">Glycosyltransferase</keyword>
<dbReference type="Pfam" id="PF13692">
    <property type="entry name" value="Glyco_trans_1_4"/>
    <property type="match status" value="1"/>
</dbReference>
<evidence type="ECO:0000256" key="3">
    <source>
        <dbReference type="ARBA" id="ARBA00022679"/>
    </source>
</evidence>
<protein>
    <recommendedName>
        <fullName evidence="1">D-inositol 3-phosphate glycosyltransferase</fullName>
    </recommendedName>
</protein>
<dbReference type="SUPFAM" id="SSF53756">
    <property type="entry name" value="UDP-Glycosyltransferase/glycogen phosphorylase"/>
    <property type="match status" value="1"/>
</dbReference>
<dbReference type="InterPro" id="IPR050194">
    <property type="entry name" value="Glycosyltransferase_grp1"/>
</dbReference>
<keyword evidence="3 5" id="KW-0808">Transferase</keyword>
<evidence type="ECO:0000313" key="5">
    <source>
        <dbReference type="EMBL" id="TFD91462.1"/>
    </source>
</evidence>
<accession>A0A4R9BVT4</accession>
<dbReference type="PANTHER" id="PTHR45947">
    <property type="entry name" value="SULFOQUINOVOSYL TRANSFERASE SQD2"/>
    <property type="match status" value="1"/>
</dbReference>
<dbReference type="PANTHER" id="PTHR45947:SF3">
    <property type="entry name" value="SULFOQUINOVOSYL TRANSFERASE SQD2"/>
    <property type="match status" value="1"/>
</dbReference>
<feature type="domain" description="Glycosyltransferase subfamily 4-like N-terminal" evidence="4">
    <location>
        <begin position="13"/>
        <end position="115"/>
    </location>
</feature>
<gene>
    <name evidence="5" type="ORF">E3T51_01805</name>
</gene>
<sequence>MRILVYPHDLGLGGSQLNAVELAAGVAALGHSVVIFGRPGALNDRIEELGLEFVESPCPGRRPSPGVVAALMTLVEERHIDILHGYEWPPALETVLASRRSRATAVVTVMSMSVPPFIPRNVALLVGTAEIAAAERRNGRRRVAVLEPPVDVAFNCPGFDSGVAGFRRRWHLDAGRMTVVSVTRFAHELKLEGTLAAMDAVGILNRDLPTRLVLVGDGPARGEVEAKARVINAQAGAGTIVLTGQLADPRPAYAAADVSLGMGGSALRALAFAKPLVVQGERGFWRLLTPDSVQDFLWTGWYGVGRSTADGPGALAGILREVLGDEHRRRDLGDFGRTLVEERFSVTRAARSQEGHYLAALDESTGTLPTLAGDAAGLARYARYYAAKRVRRALGRERADDFNARPVTGSARSSLQIPTDAL</sequence>
<dbReference type="RefSeq" id="WP_134526711.1">
    <property type="nucleotide sequence ID" value="NZ_SOHN01000003.1"/>
</dbReference>
<dbReference type="GO" id="GO:0016758">
    <property type="term" value="F:hexosyltransferase activity"/>
    <property type="evidence" value="ECO:0007669"/>
    <property type="project" value="TreeGrafter"/>
</dbReference>
<reference evidence="5 6" key="1">
    <citation type="submission" date="2019-03" db="EMBL/GenBank/DDBJ databases">
        <title>Genomics of glacier-inhabiting Cryobacterium strains.</title>
        <authorList>
            <person name="Liu Q."/>
            <person name="Xin Y.-H."/>
        </authorList>
    </citation>
    <scope>NUCLEOTIDE SEQUENCE [LARGE SCALE GENOMIC DNA]</scope>
    <source>
        <strain evidence="5 6">Sr54</strain>
    </source>
</reference>
<organism evidence="5 6">
    <name type="scientific">Cryobacterium serini</name>
    <dbReference type="NCBI Taxonomy" id="1259201"/>
    <lineage>
        <taxon>Bacteria</taxon>
        <taxon>Bacillati</taxon>
        <taxon>Actinomycetota</taxon>
        <taxon>Actinomycetes</taxon>
        <taxon>Micrococcales</taxon>
        <taxon>Microbacteriaceae</taxon>
        <taxon>Cryobacterium</taxon>
    </lineage>
</organism>
<dbReference type="GO" id="GO:1901137">
    <property type="term" value="P:carbohydrate derivative biosynthetic process"/>
    <property type="evidence" value="ECO:0007669"/>
    <property type="project" value="UniProtKB-ARBA"/>
</dbReference>
<dbReference type="Gene3D" id="3.40.50.2000">
    <property type="entry name" value="Glycogen Phosphorylase B"/>
    <property type="match status" value="2"/>
</dbReference>
<evidence type="ECO:0000256" key="1">
    <source>
        <dbReference type="ARBA" id="ARBA00021292"/>
    </source>
</evidence>
<dbReference type="AlphaFoldDB" id="A0A4R9BVT4"/>
<name>A0A4R9BVT4_9MICO</name>
<evidence type="ECO:0000313" key="6">
    <source>
        <dbReference type="Proteomes" id="UP000297626"/>
    </source>
</evidence>
<dbReference type="InterPro" id="IPR028098">
    <property type="entry name" value="Glyco_trans_4-like_N"/>
</dbReference>
<dbReference type="EMBL" id="SOHN01000003">
    <property type="protein sequence ID" value="TFD91462.1"/>
    <property type="molecule type" value="Genomic_DNA"/>
</dbReference>
<evidence type="ECO:0000259" key="4">
    <source>
        <dbReference type="Pfam" id="PF13579"/>
    </source>
</evidence>
<proteinExistence type="predicted"/>
<dbReference type="Proteomes" id="UP000297626">
    <property type="component" value="Unassembled WGS sequence"/>
</dbReference>
<dbReference type="Pfam" id="PF13579">
    <property type="entry name" value="Glyco_trans_4_4"/>
    <property type="match status" value="1"/>
</dbReference>